<dbReference type="EMBL" id="JAROAV010000010">
    <property type="protein sequence ID" value="MDF8263397.1"/>
    <property type="molecule type" value="Genomic_DNA"/>
</dbReference>
<evidence type="ECO:0000313" key="3">
    <source>
        <dbReference type="Proteomes" id="UP001528912"/>
    </source>
</evidence>
<dbReference type="RefSeq" id="WP_275240366.1">
    <property type="nucleotide sequence ID" value="NZ_JARFJC010000048.1"/>
</dbReference>
<dbReference type="Proteomes" id="UP001528912">
    <property type="component" value="Unassembled WGS sequence"/>
</dbReference>
<keyword evidence="3" id="KW-1185">Reference proteome</keyword>
<comment type="caution">
    <text evidence="2">The sequence shown here is derived from an EMBL/GenBank/DDBJ whole genome shotgun (WGS) entry which is preliminary data.</text>
</comment>
<evidence type="ECO:0000259" key="1">
    <source>
        <dbReference type="Pfam" id="PF12713"/>
    </source>
</evidence>
<sequence length="140" mass="15558">MPDEDIRISPLGDAERRTLHEWLNDARSWDIDPDDLGSIDRAYDGYVARVLATDPDDREDPTAVCTMIGLAMGEHIVRNSVLEWRVVTDAEGTDLALATPSEDAVLYPADPVIEAWADQRTSWISAWASDLIRGVREAHG</sequence>
<accession>A0ABT6C529</accession>
<gene>
    <name evidence="2" type="ORF">P4R38_03940</name>
</gene>
<evidence type="ECO:0000313" key="2">
    <source>
        <dbReference type="EMBL" id="MDF8263397.1"/>
    </source>
</evidence>
<protein>
    <submittedName>
        <fullName evidence="2">DUF3806 domain-containing protein</fullName>
    </submittedName>
</protein>
<feature type="domain" description="DUF3806" evidence="1">
    <location>
        <begin position="57"/>
        <end position="120"/>
    </location>
</feature>
<name>A0ABT6C529_9MICO</name>
<organism evidence="2 3">
    <name type="scientific">Luteipulveratus flavus</name>
    <dbReference type="NCBI Taxonomy" id="3031728"/>
    <lineage>
        <taxon>Bacteria</taxon>
        <taxon>Bacillati</taxon>
        <taxon>Actinomycetota</taxon>
        <taxon>Actinomycetes</taxon>
        <taxon>Micrococcales</taxon>
        <taxon>Dermacoccaceae</taxon>
        <taxon>Luteipulveratus</taxon>
    </lineage>
</organism>
<reference evidence="2 3" key="1">
    <citation type="submission" date="2023-03" db="EMBL/GenBank/DDBJ databases">
        <title>YIM 133296 draft genome.</title>
        <authorList>
            <person name="Xiong L."/>
        </authorList>
    </citation>
    <scope>NUCLEOTIDE SEQUENCE [LARGE SCALE GENOMIC DNA]</scope>
    <source>
        <strain evidence="2 3">YIM 133296</strain>
    </source>
</reference>
<dbReference type="Pfam" id="PF12713">
    <property type="entry name" value="DUF3806"/>
    <property type="match status" value="1"/>
</dbReference>
<proteinExistence type="predicted"/>
<dbReference type="InterPro" id="IPR024266">
    <property type="entry name" value="DUF3806"/>
</dbReference>